<keyword evidence="1" id="KW-0472">Membrane</keyword>
<evidence type="ECO:0000256" key="1">
    <source>
        <dbReference type="SAM" id="Phobius"/>
    </source>
</evidence>
<dbReference type="RefSeq" id="WP_318243172.1">
    <property type="nucleotide sequence ID" value="NZ_JAUEQX010000023.1"/>
</dbReference>
<evidence type="ECO:0000313" key="3">
    <source>
        <dbReference type="Proteomes" id="UP001276300"/>
    </source>
</evidence>
<organism evidence="2 3">
    <name type="scientific">Kluyvera cryocrescens</name>
    <name type="common">Kluyvera citrophila</name>
    <dbReference type="NCBI Taxonomy" id="580"/>
    <lineage>
        <taxon>Bacteria</taxon>
        <taxon>Pseudomonadati</taxon>
        <taxon>Pseudomonadota</taxon>
        <taxon>Gammaproteobacteria</taxon>
        <taxon>Enterobacterales</taxon>
        <taxon>Enterobacteriaceae</taxon>
        <taxon>Kluyvera</taxon>
    </lineage>
</organism>
<keyword evidence="1" id="KW-1133">Transmembrane helix</keyword>
<comment type="caution">
    <text evidence="2">The sequence shown here is derived from an EMBL/GenBank/DDBJ whole genome shotgun (WGS) entry which is preliminary data.</text>
</comment>
<keyword evidence="1" id="KW-0812">Transmembrane</keyword>
<name>A0AAW9CD13_KLUCR</name>
<reference evidence="2" key="1">
    <citation type="journal article" date="2023" name="J Glob Antimicrob Resist">
        <title>Emergence of NDM-1 and KPC-3 carbapenemases in Kluyvera cryocrescens: Investigating genetic heterogeneity and acquisition routes of blaNDM-1 in Enterobacterales species in Portugal.</title>
        <authorList>
            <person name="Loiodice M."/>
            <person name="Ribeiro M."/>
            <person name="Peixe L."/>
            <person name="Novais A."/>
        </authorList>
    </citation>
    <scope>NUCLEOTIDE SEQUENCE</scope>
    <source>
        <strain evidence="2">K629</strain>
    </source>
</reference>
<dbReference type="AlphaFoldDB" id="A0AAW9CD13"/>
<evidence type="ECO:0000313" key="2">
    <source>
        <dbReference type="EMBL" id="MDW3779682.1"/>
    </source>
</evidence>
<dbReference type="Proteomes" id="UP001276300">
    <property type="component" value="Unassembled WGS sequence"/>
</dbReference>
<dbReference type="EMBL" id="JAUEQX010000023">
    <property type="protein sequence ID" value="MDW3779682.1"/>
    <property type="molecule type" value="Genomic_DNA"/>
</dbReference>
<accession>A0AAW9CD13</accession>
<feature type="transmembrane region" description="Helical" evidence="1">
    <location>
        <begin position="9"/>
        <end position="30"/>
    </location>
</feature>
<gene>
    <name evidence="2" type="primary">excA</name>
    <name evidence="2" type="ORF">QWU01_23050</name>
</gene>
<protein>
    <submittedName>
        <fullName evidence="2">Plasmid IncI1-type surface exclusion protein ExcA</fullName>
    </submittedName>
</protein>
<sequence length="211" mass="24494">MVDRFPKWWLIYVVARGLFLRFGVITLIIFTPLFTYFVFESPYTVKVDGYLIVFVCWFLLIVPFLVNYVIAKSRKAQIMQVLDVIKSTGYFKPNRDSEAWLFWKNTYIGFDYHQGTIVYIRIYPGKVMDVLGFDAYGIVRTEVEGSQLRIFTKYASLPMIPVETGAASTISNHIFAMNNKGYNYTFDFQNVIKSKRGELQHLAGMPIPELI</sequence>
<dbReference type="NCBIfam" id="NF033891">
    <property type="entry name" value="surf_exc_IncI1"/>
    <property type="match status" value="1"/>
</dbReference>
<feature type="transmembrane region" description="Helical" evidence="1">
    <location>
        <begin position="50"/>
        <end position="70"/>
    </location>
</feature>
<proteinExistence type="predicted"/>